<keyword evidence="3" id="KW-1185">Reference proteome</keyword>
<dbReference type="EMBL" id="BMDQ01000002">
    <property type="protein sequence ID" value="GGI57414.1"/>
    <property type="molecule type" value="Genomic_DNA"/>
</dbReference>
<organism evidence="2 3">
    <name type="scientific">Winogradskyella haliclonae</name>
    <dbReference type="NCBI Taxonomy" id="2048558"/>
    <lineage>
        <taxon>Bacteria</taxon>
        <taxon>Pseudomonadati</taxon>
        <taxon>Bacteroidota</taxon>
        <taxon>Flavobacteriia</taxon>
        <taxon>Flavobacteriales</taxon>
        <taxon>Flavobacteriaceae</taxon>
        <taxon>Winogradskyella</taxon>
    </lineage>
</organism>
<gene>
    <name evidence="2" type="ORF">GCM10011444_17230</name>
</gene>
<name>A0ABQ2BZ86_9FLAO</name>
<evidence type="ECO:0000256" key="1">
    <source>
        <dbReference type="SAM" id="Phobius"/>
    </source>
</evidence>
<sequence>MTEETIQEGKKFAIIAYITVIGTLIAFYMSQDKKNAFTAFHVRQGLGLWLMYFIIAYMVSGFDSWMISYSFWIFFLALFAYGIIGAVTGKLHKLPLVGDVFQNIFKSLQ</sequence>
<dbReference type="Proteomes" id="UP000624701">
    <property type="component" value="Unassembled WGS sequence"/>
</dbReference>
<accession>A0ABQ2BZ86</accession>
<evidence type="ECO:0000313" key="3">
    <source>
        <dbReference type="Proteomes" id="UP000624701"/>
    </source>
</evidence>
<dbReference type="RefSeq" id="WP_188374327.1">
    <property type="nucleotide sequence ID" value="NZ_BMDQ01000002.1"/>
</dbReference>
<feature type="transmembrane region" description="Helical" evidence="1">
    <location>
        <begin position="66"/>
        <end position="87"/>
    </location>
</feature>
<evidence type="ECO:0008006" key="4">
    <source>
        <dbReference type="Google" id="ProtNLM"/>
    </source>
</evidence>
<reference evidence="3" key="1">
    <citation type="journal article" date="2019" name="Int. J. Syst. Evol. Microbiol.">
        <title>The Global Catalogue of Microorganisms (GCM) 10K type strain sequencing project: providing services to taxonomists for standard genome sequencing and annotation.</title>
        <authorList>
            <consortium name="The Broad Institute Genomics Platform"/>
            <consortium name="The Broad Institute Genome Sequencing Center for Infectious Disease"/>
            <person name="Wu L."/>
            <person name="Ma J."/>
        </authorList>
    </citation>
    <scope>NUCLEOTIDE SEQUENCE [LARGE SCALE GENOMIC DNA]</scope>
    <source>
        <strain evidence="3">CCM 8681</strain>
    </source>
</reference>
<comment type="caution">
    <text evidence="2">The sequence shown here is derived from an EMBL/GenBank/DDBJ whole genome shotgun (WGS) entry which is preliminary data.</text>
</comment>
<evidence type="ECO:0000313" key="2">
    <source>
        <dbReference type="EMBL" id="GGI57414.1"/>
    </source>
</evidence>
<feature type="transmembrane region" description="Helical" evidence="1">
    <location>
        <begin position="12"/>
        <end position="30"/>
    </location>
</feature>
<keyword evidence="1" id="KW-1133">Transmembrane helix</keyword>
<keyword evidence="1" id="KW-0472">Membrane</keyword>
<keyword evidence="1" id="KW-0812">Transmembrane</keyword>
<feature type="transmembrane region" description="Helical" evidence="1">
    <location>
        <begin position="42"/>
        <end position="60"/>
    </location>
</feature>
<protein>
    <recommendedName>
        <fullName evidence="4">DUF4870 domain-containing protein</fullName>
    </recommendedName>
</protein>
<proteinExistence type="predicted"/>